<evidence type="ECO:0000256" key="1">
    <source>
        <dbReference type="SAM" id="MobiDB-lite"/>
    </source>
</evidence>
<dbReference type="Proteomes" id="UP001523401">
    <property type="component" value="Unassembled WGS sequence"/>
</dbReference>
<evidence type="ECO:0000256" key="2">
    <source>
        <dbReference type="SAM" id="SignalP"/>
    </source>
</evidence>
<gene>
    <name evidence="3" type="ORF">NF685_09150</name>
</gene>
<dbReference type="PANTHER" id="PTHR38643:SF1">
    <property type="entry name" value="PURINE NUCLEOSIDE PERMEASE C285.05-RELATED"/>
    <property type="match status" value="1"/>
</dbReference>
<feature type="region of interest" description="Disordered" evidence="1">
    <location>
        <begin position="30"/>
        <end position="52"/>
    </location>
</feature>
<comment type="caution">
    <text evidence="3">The sequence shown here is derived from an EMBL/GenBank/DDBJ whole genome shotgun (WGS) entry which is preliminary data.</text>
</comment>
<protein>
    <submittedName>
        <fullName evidence="3">Purine nucleoside permease</fullName>
    </submittedName>
</protein>
<dbReference type="PANTHER" id="PTHR38643">
    <property type="entry name" value="PURINE NUCLEOSIDE PERMEASE C285.05-RELATED"/>
    <property type="match status" value="1"/>
</dbReference>
<dbReference type="PIRSF" id="PIRSF013171">
    <property type="entry name" value="Pur_nuclsid_perm"/>
    <property type="match status" value="1"/>
</dbReference>
<feature type="signal peptide" evidence="2">
    <location>
        <begin position="1"/>
        <end position="30"/>
    </location>
</feature>
<evidence type="ECO:0000313" key="3">
    <source>
        <dbReference type="EMBL" id="MCO6160194.1"/>
    </source>
</evidence>
<keyword evidence="2" id="KW-0732">Signal</keyword>
<keyword evidence="4" id="KW-1185">Reference proteome</keyword>
<feature type="region of interest" description="Disordered" evidence="1">
    <location>
        <begin position="186"/>
        <end position="208"/>
    </location>
</feature>
<dbReference type="RefSeq" id="WP_252849406.1">
    <property type="nucleotide sequence ID" value="NZ_BAPW01000028.1"/>
</dbReference>
<name>A0ABT1CIZ0_9PROT</name>
<accession>A0ABT1CIZ0</accession>
<reference evidence="3 4" key="1">
    <citation type="submission" date="2022-06" db="EMBL/GenBank/DDBJ databases">
        <title>Whole-genome of Asaia lannensis strain LMG 27011T.</title>
        <authorList>
            <person name="Sombolestani A."/>
        </authorList>
    </citation>
    <scope>NUCLEOTIDE SEQUENCE [LARGE SCALE GENOMIC DNA]</scope>
    <source>
        <strain evidence="3 4">NBRC 102526</strain>
    </source>
</reference>
<sequence length="389" mass="42329">MMTPRIRMPRLLALSALALAGSALAPPAIAQSQPIQSQPAPPRTAQSLPSETRSAPIKVRVVVVTTFEIGKDTGDTPGEYQNWIEKFPLSQTLPAPGTDHDVMHYNPELQVLAIASGEGPQHMASAMTALILDPRFDLRHSYFVLAGIAGIDPNFSTIGSAVWAPRVINGGLAHLVDPREIPKDWPDGFTPVQGSRPDQSPRPPLHSLSGDMVYTLNPGLTRWAFDLTKGIPLPDSDGMKQSRARYRGYAPAQKPPSVMMGDTISGETFWVGKLMNRWAERWVRYWTDNQGTMATTAEEDIAFCQALALQAKAGRVDPQRALVLRTSSNFDMPPPGQSAAQLLADEANEKGYSAFIPSVNAAYQVGSVVVRELATHWDRYETAIPGAAR</sequence>
<dbReference type="Pfam" id="PF06516">
    <property type="entry name" value="NUP"/>
    <property type="match status" value="1"/>
</dbReference>
<organism evidence="3 4">
    <name type="scientific">Asaia lannensis NBRC 102526</name>
    <dbReference type="NCBI Taxonomy" id="1307926"/>
    <lineage>
        <taxon>Bacteria</taxon>
        <taxon>Pseudomonadati</taxon>
        <taxon>Pseudomonadota</taxon>
        <taxon>Alphaproteobacteria</taxon>
        <taxon>Acetobacterales</taxon>
        <taxon>Acetobacteraceae</taxon>
        <taxon>Asaia</taxon>
    </lineage>
</organism>
<dbReference type="InterPro" id="IPR009486">
    <property type="entry name" value="Pur_nuclsid_perm"/>
</dbReference>
<feature type="chain" id="PRO_5047529294" evidence="2">
    <location>
        <begin position="31"/>
        <end position="389"/>
    </location>
</feature>
<proteinExistence type="predicted"/>
<dbReference type="EMBL" id="JAMXQU010000005">
    <property type="protein sequence ID" value="MCO6160194.1"/>
    <property type="molecule type" value="Genomic_DNA"/>
</dbReference>
<evidence type="ECO:0000313" key="4">
    <source>
        <dbReference type="Proteomes" id="UP001523401"/>
    </source>
</evidence>